<proteinExistence type="inferred from homology"/>
<evidence type="ECO:0000313" key="15">
    <source>
        <dbReference type="Proteomes" id="UP001254488"/>
    </source>
</evidence>
<evidence type="ECO:0000256" key="2">
    <source>
        <dbReference type="ARBA" id="ARBA00001947"/>
    </source>
</evidence>
<comment type="caution">
    <text evidence="14">The sequence shown here is derived from an EMBL/GenBank/DDBJ whole genome shotgun (WGS) entry which is preliminary data.</text>
</comment>
<dbReference type="EC" id="3.4.11.2" evidence="4"/>
<feature type="domain" description="Aminopeptidase N-like N-terminal" evidence="13">
    <location>
        <begin position="30"/>
        <end position="184"/>
    </location>
</feature>
<evidence type="ECO:0000256" key="5">
    <source>
        <dbReference type="ARBA" id="ARBA00015611"/>
    </source>
</evidence>
<keyword evidence="10" id="KW-0862">Zinc</keyword>
<dbReference type="GO" id="GO:0004177">
    <property type="term" value="F:aminopeptidase activity"/>
    <property type="evidence" value="ECO:0007669"/>
    <property type="project" value="UniProtKB-KW"/>
</dbReference>
<organism evidence="14 15">
    <name type="scientific">Patiriisocius hiemis</name>
    <dbReference type="NCBI Taxonomy" id="3075604"/>
    <lineage>
        <taxon>Bacteria</taxon>
        <taxon>Pseudomonadati</taxon>
        <taxon>Bacteroidota</taxon>
        <taxon>Flavobacteriia</taxon>
        <taxon>Flavobacteriales</taxon>
        <taxon>Flavobacteriaceae</taxon>
        <taxon>Patiriisocius</taxon>
    </lineage>
</organism>
<dbReference type="InterPro" id="IPR050344">
    <property type="entry name" value="Peptidase_M1_aminopeptidases"/>
</dbReference>
<evidence type="ECO:0000256" key="6">
    <source>
        <dbReference type="ARBA" id="ARBA00022438"/>
    </source>
</evidence>
<dbReference type="PRINTS" id="PR00756">
    <property type="entry name" value="ALADIPTASE"/>
</dbReference>
<dbReference type="Pfam" id="PF01433">
    <property type="entry name" value="Peptidase_M1"/>
    <property type="match status" value="1"/>
</dbReference>
<evidence type="ECO:0000256" key="10">
    <source>
        <dbReference type="ARBA" id="ARBA00022833"/>
    </source>
</evidence>
<evidence type="ECO:0000259" key="12">
    <source>
        <dbReference type="Pfam" id="PF01433"/>
    </source>
</evidence>
<dbReference type="Gene3D" id="2.60.40.1730">
    <property type="entry name" value="tricorn interacting facor f3 domain"/>
    <property type="match status" value="1"/>
</dbReference>
<evidence type="ECO:0000313" key="14">
    <source>
        <dbReference type="EMBL" id="MDT0554590.1"/>
    </source>
</evidence>
<comment type="cofactor">
    <cofactor evidence="2">
        <name>Zn(2+)</name>
        <dbReference type="ChEBI" id="CHEBI:29105"/>
    </cofactor>
</comment>
<comment type="similarity">
    <text evidence="3">Belongs to the peptidase M1 family.</text>
</comment>
<keyword evidence="15" id="KW-1185">Reference proteome</keyword>
<dbReference type="InterPro" id="IPR016024">
    <property type="entry name" value="ARM-type_fold"/>
</dbReference>
<evidence type="ECO:0000256" key="7">
    <source>
        <dbReference type="ARBA" id="ARBA00022670"/>
    </source>
</evidence>
<dbReference type="InterPro" id="IPR001930">
    <property type="entry name" value="Peptidase_M1"/>
</dbReference>
<keyword evidence="6 14" id="KW-0031">Aminopeptidase</keyword>
<dbReference type="Gene3D" id="1.10.390.10">
    <property type="entry name" value="Neutral Protease Domain 2"/>
    <property type="match status" value="1"/>
</dbReference>
<evidence type="ECO:0000256" key="3">
    <source>
        <dbReference type="ARBA" id="ARBA00010136"/>
    </source>
</evidence>
<reference evidence="14 15" key="1">
    <citation type="submission" date="2023-09" db="EMBL/GenBank/DDBJ databases">
        <authorList>
            <person name="Rey-Velasco X."/>
        </authorList>
    </citation>
    <scope>NUCLEOTIDE SEQUENCE [LARGE SCALE GENOMIC DNA]</scope>
    <source>
        <strain evidence="14 15">W242</strain>
    </source>
</reference>
<evidence type="ECO:0000256" key="9">
    <source>
        <dbReference type="ARBA" id="ARBA00022801"/>
    </source>
</evidence>
<dbReference type="PANTHER" id="PTHR11533:SF174">
    <property type="entry name" value="PUROMYCIN-SENSITIVE AMINOPEPTIDASE-RELATED"/>
    <property type="match status" value="1"/>
</dbReference>
<gene>
    <name evidence="14" type="ORF">RM538_01140</name>
</gene>
<sequence length="683" mass="79430">MRYLLFFLLYPITVLCQQTETVDFKKVEATIQCLSESQTVKGNVLVSFTMLKDAKSVYLDAINFYDIISKSTEIEVVSSEKKITLKGNFKTNHTYSISFSYKAKPKQTLYFTGDQIWTQGQGKYTSHWLPSIDDMNDKIEFDISYNTSREVTVIANGKLSLYDDKPVDRELWNFDMQQPMSSYLVAFAIGDFDKKILQSTSGVPIELYYKPEDSLKVEPTYRYTKEIFDFFETEIGVPYPWQNYKQVPVRDFLYAGMENTSCTIFSEAFVVDSIGFNDRNYVNVNAHELAHQWFGNLITETSGTHHWLQEGFATYYALLAEKEVFGDDYFYWKLYNTAEQLKALSEEGKGESLLNPKASSVTFYEKGAWALHILKEKIGEEAFKKAIKNYLQKYAFKNVSTEDFLTQVRAASDIDILQWEQDWLQQTAFKAEQAYKSLIKSPFMNRYFEIAALRSTPLEDKIEQLDKALTFPNDFIGQEAIYQLYNEPINETEVLYQKGLKSNSLFVRQAISQTVQTIPPSLKDSFISLLNDKSYVTLESALIGLWQNYPEERVSFLEKTKNTEGFQNKNIKQLWLALALLTDGYNTSAKPIYKKELQNYTSKEFSFEVRQKAFEYVNQLQLYNKSVLKNLLNACVHHNWRFRSEARKLLAEVLKKPDKKETLKNQLSSFSEKEKEYLNRVLE</sequence>
<dbReference type="InterPro" id="IPR042097">
    <property type="entry name" value="Aminopeptidase_N-like_N_sf"/>
</dbReference>
<dbReference type="SUPFAM" id="SSF55486">
    <property type="entry name" value="Metalloproteases ('zincins'), catalytic domain"/>
    <property type="match status" value="1"/>
</dbReference>
<keyword evidence="9 14" id="KW-0378">Hydrolase</keyword>
<protein>
    <recommendedName>
        <fullName evidence="5">Aminopeptidase N</fullName>
        <ecNumber evidence="4">3.4.11.2</ecNumber>
    </recommendedName>
</protein>
<evidence type="ECO:0000256" key="1">
    <source>
        <dbReference type="ARBA" id="ARBA00000098"/>
    </source>
</evidence>
<dbReference type="SUPFAM" id="SSF63737">
    <property type="entry name" value="Leukotriene A4 hydrolase N-terminal domain"/>
    <property type="match status" value="1"/>
</dbReference>
<dbReference type="InterPro" id="IPR027268">
    <property type="entry name" value="Peptidase_M4/M1_CTD_sf"/>
</dbReference>
<dbReference type="SUPFAM" id="SSF48371">
    <property type="entry name" value="ARM repeat"/>
    <property type="match status" value="1"/>
</dbReference>
<dbReference type="EMBL" id="JAVRHZ010000001">
    <property type="protein sequence ID" value="MDT0554590.1"/>
    <property type="molecule type" value="Genomic_DNA"/>
</dbReference>
<dbReference type="InterPro" id="IPR014782">
    <property type="entry name" value="Peptidase_M1_dom"/>
</dbReference>
<feature type="domain" description="Peptidase M1 membrane alanine aminopeptidase" evidence="12">
    <location>
        <begin position="223"/>
        <end position="421"/>
    </location>
</feature>
<dbReference type="RefSeq" id="WP_311331551.1">
    <property type="nucleotide sequence ID" value="NZ_JAVRHZ010000001.1"/>
</dbReference>
<keyword evidence="7" id="KW-0645">Protease</keyword>
<keyword evidence="11" id="KW-0482">Metalloprotease</keyword>
<evidence type="ECO:0000256" key="4">
    <source>
        <dbReference type="ARBA" id="ARBA00012564"/>
    </source>
</evidence>
<dbReference type="InterPro" id="IPR045357">
    <property type="entry name" value="Aminopeptidase_N-like_N"/>
</dbReference>
<dbReference type="Pfam" id="PF17900">
    <property type="entry name" value="Peptidase_M1_N"/>
    <property type="match status" value="1"/>
</dbReference>
<dbReference type="Proteomes" id="UP001254488">
    <property type="component" value="Unassembled WGS sequence"/>
</dbReference>
<name>A0ABU2YBI9_9FLAO</name>
<evidence type="ECO:0000256" key="11">
    <source>
        <dbReference type="ARBA" id="ARBA00023049"/>
    </source>
</evidence>
<comment type="catalytic activity">
    <reaction evidence="1">
        <text>Release of an N-terminal amino acid, Xaa-|-Yaa- from a peptide, amide or arylamide. Xaa is preferably Ala, but may be most amino acids including Pro (slow action). When a terminal hydrophobic residue is followed by a prolyl residue, the two may be released as an intact Xaa-Pro dipeptide.</text>
        <dbReference type="EC" id="3.4.11.2"/>
    </reaction>
</comment>
<dbReference type="PANTHER" id="PTHR11533">
    <property type="entry name" value="PROTEASE M1 ZINC METALLOPROTEASE"/>
    <property type="match status" value="1"/>
</dbReference>
<dbReference type="CDD" id="cd09603">
    <property type="entry name" value="M1_APN_like"/>
    <property type="match status" value="1"/>
</dbReference>
<evidence type="ECO:0000256" key="8">
    <source>
        <dbReference type="ARBA" id="ARBA00022723"/>
    </source>
</evidence>
<evidence type="ECO:0000259" key="13">
    <source>
        <dbReference type="Pfam" id="PF17900"/>
    </source>
</evidence>
<accession>A0ABU2YBI9</accession>
<keyword evidence="8" id="KW-0479">Metal-binding</keyword>